<dbReference type="SUPFAM" id="SSF46689">
    <property type="entry name" value="Homeodomain-like"/>
    <property type="match status" value="2"/>
</dbReference>
<gene>
    <name evidence="5" type="ORF">Ari01nite_81760</name>
</gene>
<keyword evidence="2" id="KW-0238">DNA-binding</keyword>
<keyword evidence="6" id="KW-1185">Reference proteome</keyword>
<organism evidence="5 6">
    <name type="scientific">Paractinoplanes rishiriensis</name>
    <dbReference type="NCBI Taxonomy" id="1050105"/>
    <lineage>
        <taxon>Bacteria</taxon>
        <taxon>Bacillati</taxon>
        <taxon>Actinomycetota</taxon>
        <taxon>Actinomycetes</taxon>
        <taxon>Micromonosporales</taxon>
        <taxon>Micromonosporaceae</taxon>
        <taxon>Paractinoplanes</taxon>
    </lineage>
</organism>
<evidence type="ECO:0000313" key="6">
    <source>
        <dbReference type="Proteomes" id="UP000636960"/>
    </source>
</evidence>
<dbReference type="Pfam" id="PF12833">
    <property type="entry name" value="HTH_18"/>
    <property type="match status" value="1"/>
</dbReference>
<name>A0A919K4E7_9ACTN</name>
<dbReference type="Pfam" id="PF14525">
    <property type="entry name" value="AraC_binding_2"/>
    <property type="match status" value="1"/>
</dbReference>
<feature type="domain" description="HTH araC/xylS-type" evidence="4">
    <location>
        <begin position="230"/>
        <end position="332"/>
    </location>
</feature>
<dbReference type="AlphaFoldDB" id="A0A919K4E7"/>
<reference evidence="5" key="1">
    <citation type="submission" date="2021-01" db="EMBL/GenBank/DDBJ databases">
        <title>Whole genome shotgun sequence of Actinoplanes rishiriensis NBRC 108556.</title>
        <authorList>
            <person name="Komaki H."/>
            <person name="Tamura T."/>
        </authorList>
    </citation>
    <scope>NUCLEOTIDE SEQUENCE</scope>
    <source>
        <strain evidence="5">NBRC 108556</strain>
    </source>
</reference>
<keyword evidence="3" id="KW-0804">Transcription</keyword>
<evidence type="ECO:0000259" key="4">
    <source>
        <dbReference type="PROSITE" id="PS01124"/>
    </source>
</evidence>
<proteinExistence type="predicted"/>
<dbReference type="InterPro" id="IPR035418">
    <property type="entry name" value="AraC-bd_2"/>
</dbReference>
<dbReference type="PANTHER" id="PTHR46796">
    <property type="entry name" value="HTH-TYPE TRANSCRIPTIONAL ACTIVATOR RHAS-RELATED"/>
    <property type="match status" value="1"/>
</dbReference>
<dbReference type="InterPro" id="IPR050204">
    <property type="entry name" value="AraC_XylS_family_regulators"/>
</dbReference>
<dbReference type="InterPro" id="IPR037923">
    <property type="entry name" value="HTH-like"/>
</dbReference>
<evidence type="ECO:0000256" key="3">
    <source>
        <dbReference type="ARBA" id="ARBA00023163"/>
    </source>
</evidence>
<protein>
    <recommendedName>
        <fullName evidence="4">HTH araC/xylS-type domain-containing protein</fullName>
    </recommendedName>
</protein>
<evidence type="ECO:0000256" key="2">
    <source>
        <dbReference type="ARBA" id="ARBA00023125"/>
    </source>
</evidence>
<dbReference type="PROSITE" id="PS01124">
    <property type="entry name" value="HTH_ARAC_FAMILY_2"/>
    <property type="match status" value="1"/>
</dbReference>
<keyword evidence="1" id="KW-0805">Transcription regulation</keyword>
<evidence type="ECO:0000313" key="5">
    <source>
        <dbReference type="EMBL" id="GIF00712.1"/>
    </source>
</evidence>
<dbReference type="Gene3D" id="1.10.10.60">
    <property type="entry name" value="Homeodomain-like"/>
    <property type="match status" value="1"/>
</dbReference>
<dbReference type="EMBL" id="BOMV01000089">
    <property type="protein sequence ID" value="GIF00712.1"/>
    <property type="molecule type" value="Genomic_DNA"/>
</dbReference>
<accession>A0A919K4E7</accession>
<dbReference type="GO" id="GO:0043565">
    <property type="term" value="F:sequence-specific DNA binding"/>
    <property type="evidence" value="ECO:0007669"/>
    <property type="project" value="InterPro"/>
</dbReference>
<dbReference type="InterPro" id="IPR009057">
    <property type="entry name" value="Homeodomain-like_sf"/>
</dbReference>
<dbReference type="SUPFAM" id="SSF51215">
    <property type="entry name" value="Regulatory protein AraC"/>
    <property type="match status" value="1"/>
</dbReference>
<sequence>MTGESVSTGMVPVERVETATREMDAVVDLISRVYVPHRAWFRCPDPALVSATMRTAMAGSLNVAALNWSGAEWHTTESAPDGRPIGMAALRGCGELATGRDSHTFTAGEVFLVPPDEPFTFFGDDCDFAMVQVPWEAVADLAAEHADMPGVELRFESMGPLSPDQQQIFTSTSRFLCDQLVGSGASEIHPLVIQEMTRVAAAALLETFPNTAMSAFYLRGAGWVPPAAVRAAAEFIEAHADQPITTAQIAVAAGLSARRLQHAFHRHLDTTVTGYLRRVRLERARQDLAAADPRGGLTVETAAGRWGWANPAQFVLAYRRRFGVSPGETLNR</sequence>
<dbReference type="SMART" id="SM00342">
    <property type="entry name" value="HTH_ARAC"/>
    <property type="match status" value="1"/>
</dbReference>
<evidence type="ECO:0000256" key="1">
    <source>
        <dbReference type="ARBA" id="ARBA00023015"/>
    </source>
</evidence>
<dbReference type="RefSeq" id="WP_203788785.1">
    <property type="nucleotide sequence ID" value="NZ_BOMV01000089.1"/>
</dbReference>
<dbReference type="InterPro" id="IPR018060">
    <property type="entry name" value="HTH_AraC"/>
</dbReference>
<comment type="caution">
    <text evidence="5">The sequence shown here is derived from an EMBL/GenBank/DDBJ whole genome shotgun (WGS) entry which is preliminary data.</text>
</comment>
<dbReference type="GO" id="GO:0003700">
    <property type="term" value="F:DNA-binding transcription factor activity"/>
    <property type="evidence" value="ECO:0007669"/>
    <property type="project" value="InterPro"/>
</dbReference>
<dbReference type="Proteomes" id="UP000636960">
    <property type="component" value="Unassembled WGS sequence"/>
</dbReference>